<accession>A0A6G9YAU6</accession>
<dbReference type="AlphaFoldDB" id="A0A6G9YAU6"/>
<evidence type="ECO:0008006" key="4">
    <source>
        <dbReference type="Google" id="ProtNLM"/>
    </source>
</evidence>
<name>A0A6G9YAU6_9NOCA</name>
<organism evidence="2 3">
    <name type="scientific">Nocardia arthritidis</name>
    <dbReference type="NCBI Taxonomy" id="228602"/>
    <lineage>
        <taxon>Bacteria</taxon>
        <taxon>Bacillati</taxon>
        <taxon>Actinomycetota</taxon>
        <taxon>Actinomycetes</taxon>
        <taxon>Mycobacteriales</taxon>
        <taxon>Nocardiaceae</taxon>
        <taxon>Nocardia</taxon>
    </lineage>
</organism>
<evidence type="ECO:0000313" key="3">
    <source>
        <dbReference type="Proteomes" id="UP000503540"/>
    </source>
</evidence>
<dbReference type="RefSeq" id="WP_167473334.1">
    <property type="nucleotide sequence ID" value="NZ_CP046172.1"/>
</dbReference>
<feature type="region of interest" description="Disordered" evidence="1">
    <location>
        <begin position="103"/>
        <end position="141"/>
    </location>
</feature>
<protein>
    <recommendedName>
        <fullName evidence="4">WXG100 family type VII secretion target</fullName>
    </recommendedName>
</protein>
<keyword evidence="3" id="KW-1185">Reference proteome</keyword>
<evidence type="ECO:0000313" key="2">
    <source>
        <dbReference type="EMBL" id="QIS10341.1"/>
    </source>
</evidence>
<dbReference type="EMBL" id="CP046172">
    <property type="protein sequence ID" value="QIS10341.1"/>
    <property type="molecule type" value="Genomic_DNA"/>
</dbReference>
<gene>
    <name evidence="2" type="ORF">F5544_12250</name>
</gene>
<evidence type="ECO:0000256" key="1">
    <source>
        <dbReference type="SAM" id="MobiDB-lite"/>
    </source>
</evidence>
<dbReference type="Proteomes" id="UP000503540">
    <property type="component" value="Chromosome"/>
</dbReference>
<reference evidence="2 3" key="1">
    <citation type="journal article" date="2019" name="ACS Chem. Biol.">
        <title>Identification and Mobilization of a Cryptic Antibiotic Biosynthesis Gene Locus from a Human-Pathogenic Nocardia Isolate.</title>
        <authorList>
            <person name="Herisse M."/>
            <person name="Ishida K."/>
            <person name="Porter J.L."/>
            <person name="Howden B."/>
            <person name="Hertweck C."/>
            <person name="Stinear T.P."/>
            <person name="Pidot S.J."/>
        </authorList>
    </citation>
    <scope>NUCLEOTIDE SEQUENCE [LARGE SCALE GENOMIC DNA]</scope>
    <source>
        <strain evidence="2 3">AUSMDU00012717</strain>
    </source>
</reference>
<feature type="compositionally biased region" description="Basic and acidic residues" evidence="1">
    <location>
        <begin position="106"/>
        <end position="118"/>
    </location>
</feature>
<proteinExistence type="predicted"/>
<dbReference type="KEGG" id="nah:F5544_12250"/>
<sequence length="414" mass="45426">MTDFQAKPEDLFGAGNLATDLAQTMHGVIDLARAPQGFDYKSSGGAYSFKGLIATVHFDEAVSEFSKQMAARLTSRGDDLDDIGYQLKRAAWRYTSQDRSTADSIADQHAHIDSRDGRTNYNVDPLANATPFPSGDKPDVKVPDDKKADFRDLIDQTQGNILKFDKVVRQATGWIDKHILGGDGKGWDPVEKLLAPIIGNWDELERAGECFRKAGTASEALAGTLKKADGQLDHGWQGKAAAAYQDHGQRLARAMEWEGPLGRIAEVVLKKTSQQIQKVGKELLDHINDELVNMFVGKHWWDKLKNVIEDAIPVAKIADVAYRMWKLYQHAEDIYNKMKKLLEDAKAILAVLQNPVGAIGDLGKKYGTFDSDSADGDKNKVDISADITRASDVSAITQAPPDKYAAPTGGAAWE</sequence>